<dbReference type="Proteomes" id="UP001165960">
    <property type="component" value="Unassembled WGS sequence"/>
</dbReference>
<accession>A0ACC2S2E3</accession>
<gene>
    <name evidence="1" type="primary">TRM1_5</name>
    <name evidence="1" type="ORF">DSO57_1033141</name>
</gene>
<sequence>MYAHRNPSKHFDIIDLDPYGSAAPFVDAAIQSISNGGLLCVTCTDLAVLASSQHPETCYAKYGGVPLKAGFCHEAALRMVIHMLMTSAARYKRVIQPLVSCSIDFYVRIFVRVVDSAAQIKFNASNTSVVFRCSGCGIYNLSSMGRITNNLNQVKFGPTQGPPVNSTCHFCRSKIHMAGPMYSGPLHNKEFVSAMLKFVQDNKTKFQTSKRMEGMLTVIFEEIDAPLFYLPNDLSSTVRSPTPDYQTLASAFLNLGFKVSFSHCAAGSLKTDAPPEVIWDVMRCWAKKNPVKLEKFPKGAPGLLILAVEPSREVDFTYNPQSNTPSRCIKLVRYQLNPEKNWGPKPRHRRQVEECRSEKKQKKE</sequence>
<evidence type="ECO:0000313" key="2">
    <source>
        <dbReference type="Proteomes" id="UP001165960"/>
    </source>
</evidence>
<protein>
    <submittedName>
        <fullName evidence="1">RNA methyltransferase tRNA(M5U54)methyltransferase</fullName>
        <ecNumber evidence="1">2.1.1.21</ecNumber>
    </submittedName>
</protein>
<organism evidence="1 2">
    <name type="scientific">Entomophthora muscae</name>
    <dbReference type="NCBI Taxonomy" id="34485"/>
    <lineage>
        <taxon>Eukaryota</taxon>
        <taxon>Fungi</taxon>
        <taxon>Fungi incertae sedis</taxon>
        <taxon>Zoopagomycota</taxon>
        <taxon>Entomophthoromycotina</taxon>
        <taxon>Entomophthoromycetes</taxon>
        <taxon>Entomophthorales</taxon>
        <taxon>Entomophthoraceae</taxon>
        <taxon>Entomophthora</taxon>
    </lineage>
</organism>
<dbReference type="EMBL" id="QTSX02005937">
    <property type="protein sequence ID" value="KAJ9056432.1"/>
    <property type="molecule type" value="Genomic_DNA"/>
</dbReference>
<keyword evidence="1" id="KW-0808">Transferase</keyword>
<keyword evidence="1" id="KW-0489">Methyltransferase</keyword>
<dbReference type="EC" id="2.1.1.21" evidence="1"/>
<name>A0ACC2S2E3_9FUNG</name>
<keyword evidence="2" id="KW-1185">Reference proteome</keyword>
<evidence type="ECO:0000313" key="1">
    <source>
        <dbReference type="EMBL" id="KAJ9056432.1"/>
    </source>
</evidence>
<reference evidence="1" key="1">
    <citation type="submission" date="2022-04" db="EMBL/GenBank/DDBJ databases">
        <title>Genome of the entomopathogenic fungus Entomophthora muscae.</title>
        <authorList>
            <person name="Elya C."/>
            <person name="Lovett B.R."/>
            <person name="Lee E."/>
            <person name="Macias A.M."/>
            <person name="Hajek A.E."/>
            <person name="De Bivort B.L."/>
            <person name="Kasson M.T."/>
            <person name="De Fine Licht H.H."/>
            <person name="Stajich J.E."/>
        </authorList>
    </citation>
    <scope>NUCLEOTIDE SEQUENCE</scope>
    <source>
        <strain evidence="1">Berkeley</strain>
    </source>
</reference>
<comment type="caution">
    <text evidence="1">The sequence shown here is derived from an EMBL/GenBank/DDBJ whole genome shotgun (WGS) entry which is preliminary data.</text>
</comment>
<proteinExistence type="predicted"/>